<dbReference type="InterPro" id="IPR038883">
    <property type="entry name" value="AN11006-like"/>
</dbReference>
<dbReference type="Proteomes" id="UP000306584">
    <property type="component" value="Unassembled WGS sequence"/>
</dbReference>
<accession>A0A4S9KWV1</accession>
<reference evidence="1 2" key="1">
    <citation type="submission" date="2018-10" db="EMBL/GenBank/DDBJ databases">
        <title>Fifty Aureobasidium pullulans genomes reveal a recombining polyextremotolerant generalist.</title>
        <authorList>
            <person name="Gostincar C."/>
            <person name="Turk M."/>
            <person name="Zajc J."/>
            <person name="Gunde-Cimerman N."/>
        </authorList>
    </citation>
    <scope>NUCLEOTIDE SEQUENCE [LARGE SCALE GENOMIC DNA]</scope>
    <source>
        <strain evidence="1 2">EXF-6604</strain>
    </source>
</reference>
<dbReference type="PANTHER" id="PTHR42085">
    <property type="entry name" value="F-BOX DOMAIN-CONTAINING PROTEIN"/>
    <property type="match status" value="1"/>
</dbReference>
<gene>
    <name evidence="1" type="ORF">D6D01_06725</name>
</gene>
<dbReference type="PANTHER" id="PTHR42085:SF2">
    <property type="entry name" value="F-BOX DOMAIN-CONTAINING PROTEIN"/>
    <property type="match status" value="1"/>
</dbReference>
<evidence type="ECO:0008006" key="3">
    <source>
        <dbReference type="Google" id="ProtNLM"/>
    </source>
</evidence>
<comment type="caution">
    <text evidence="1">The sequence shown here is derived from an EMBL/GenBank/DDBJ whole genome shotgun (WGS) entry which is preliminary data.</text>
</comment>
<protein>
    <recommendedName>
        <fullName evidence="3">F-box domain-containing protein</fullName>
    </recommendedName>
</protein>
<organism evidence="1 2">
    <name type="scientific">Aureobasidium pullulans</name>
    <name type="common">Black yeast</name>
    <name type="synonym">Pullularia pullulans</name>
    <dbReference type="NCBI Taxonomy" id="5580"/>
    <lineage>
        <taxon>Eukaryota</taxon>
        <taxon>Fungi</taxon>
        <taxon>Dikarya</taxon>
        <taxon>Ascomycota</taxon>
        <taxon>Pezizomycotina</taxon>
        <taxon>Dothideomycetes</taxon>
        <taxon>Dothideomycetidae</taxon>
        <taxon>Dothideales</taxon>
        <taxon>Saccotheciaceae</taxon>
        <taxon>Aureobasidium</taxon>
    </lineage>
</organism>
<evidence type="ECO:0000313" key="1">
    <source>
        <dbReference type="EMBL" id="THY20505.1"/>
    </source>
</evidence>
<evidence type="ECO:0000313" key="2">
    <source>
        <dbReference type="Proteomes" id="UP000306584"/>
    </source>
</evidence>
<proteinExistence type="predicted"/>
<dbReference type="EMBL" id="QZBD01000296">
    <property type="protein sequence ID" value="THY20505.1"/>
    <property type="molecule type" value="Genomic_DNA"/>
</dbReference>
<name>A0A4S9KWV1_AURPU</name>
<dbReference type="AlphaFoldDB" id="A0A4S9KWV1"/>
<sequence>MSLIKCCSPEIVDKSNDSLSLAPVVSDPVDVPFRFRDLPKELRFMVYEYALSFESIDKHHSDYLELLCTTVNEREPAPKVNMACPSILLVSKDITEEAIPILHATPLHLSFGVFRGELQNLISPTLLQNLRYVHLSDTGVHHLNPPPHDCFVGFCFVASELASLLRSRHSLKTLTVTYNSAYITLHLRDCLNVIDRACGIKSWTHNLVRALRQLHDINKVSLDIELTKEIRQELVEDMQGPAQGFFALPLSVRQKIYSYAADPNDSISALQRVTKQLAFNIDPVYPVKETPTIFLICKQITEEAKAIVYSKPLVIKDLYPVVNNTLPNLSGFFSLGILRRVDHVELRLTDYRHLNMLYSLAAGLKRRKPNNKLESLHLHFAEPRQKRLILAASEYYPDNTVWQCMRVMNHLRGIIDRVEITGCLPDCFISPIIYNMTSKSHHESARPLRVQNIDGHEMEVYAARKTALFRHTRGDLVEF</sequence>